<comment type="caution">
    <text evidence="1">The sequence shown here is derived from an EMBL/GenBank/DDBJ whole genome shotgun (WGS) entry which is preliminary data.</text>
</comment>
<organism evidence="1 2">
    <name type="scientific">Phlebia brevispora</name>
    <dbReference type="NCBI Taxonomy" id="194682"/>
    <lineage>
        <taxon>Eukaryota</taxon>
        <taxon>Fungi</taxon>
        <taxon>Dikarya</taxon>
        <taxon>Basidiomycota</taxon>
        <taxon>Agaricomycotina</taxon>
        <taxon>Agaricomycetes</taxon>
        <taxon>Polyporales</taxon>
        <taxon>Meruliaceae</taxon>
        <taxon>Phlebia</taxon>
    </lineage>
</organism>
<evidence type="ECO:0000313" key="1">
    <source>
        <dbReference type="EMBL" id="KAJ3553271.1"/>
    </source>
</evidence>
<reference evidence="1" key="1">
    <citation type="submission" date="2022-07" db="EMBL/GenBank/DDBJ databases">
        <title>Genome Sequence of Phlebia brevispora.</title>
        <authorList>
            <person name="Buettner E."/>
        </authorList>
    </citation>
    <scope>NUCLEOTIDE SEQUENCE</scope>
    <source>
        <strain evidence="1">MPL23</strain>
    </source>
</reference>
<accession>A0ACC1T4Z4</accession>
<proteinExistence type="predicted"/>
<protein>
    <submittedName>
        <fullName evidence="1">Uncharacterized protein</fullName>
    </submittedName>
</protein>
<dbReference type="Proteomes" id="UP001148662">
    <property type="component" value="Unassembled WGS sequence"/>
</dbReference>
<name>A0ACC1T4Z4_9APHY</name>
<evidence type="ECO:0000313" key="2">
    <source>
        <dbReference type="Proteomes" id="UP001148662"/>
    </source>
</evidence>
<sequence>MTIMSQTLSSDNDTHSELCNVLRNCIHRVATLHSLDLSVDKQVAERTKRLLTELFATARHFLNEMWTPLVDDNDGGGSDIEMDEAGLQGQSERSRRRSRGCLSKSRDDDEPSGNPSDDEPEASPDNREGQNSVKHGEAKKRSEYSEASTINQGCWGDSAITISKVPSVLCGEFTGRQAEWEDRALSIFICGYDCPSDPAVWDLALKRLLTMKSRSIIDSEKTSSEIDGMTDVGLRLFSCHLHLAQLKESTTSASWSQHVQYKVEVIKFAIDRFQHCGPGSGNTKVQYSQKSYGEGHTALQNLEGRAMAIAIKEGYKDDYARWLRKHERTVTARYRLTNLYLFFEVAVFIDPVWNADKGASQELNSIITSLVKQLQELLLTTIRQLKTFYVKAMNAIGSVYSRSLSG</sequence>
<gene>
    <name evidence="1" type="ORF">NM688_g3705</name>
</gene>
<dbReference type="EMBL" id="JANHOG010000558">
    <property type="protein sequence ID" value="KAJ3553271.1"/>
    <property type="molecule type" value="Genomic_DNA"/>
</dbReference>
<keyword evidence="2" id="KW-1185">Reference proteome</keyword>